<feature type="non-terminal residue" evidence="5">
    <location>
        <position position="1"/>
    </location>
</feature>
<dbReference type="PROSITE" id="PS50088">
    <property type="entry name" value="ANK_REPEAT"/>
    <property type="match status" value="3"/>
</dbReference>
<gene>
    <name evidence="5" type="ORF">BaRGS_00026223</name>
</gene>
<keyword evidence="2 3" id="KW-0040">ANK repeat</keyword>
<keyword evidence="1" id="KW-0677">Repeat</keyword>
<dbReference type="PRINTS" id="PR01415">
    <property type="entry name" value="ANKYRIN"/>
</dbReference>
<feature type="domain" description="SOCS box" evidence="4">
    <location>
        <begin position="783"/>
        <end position="827"/>
    </location>
</feature>
<proteinExistence type="predicted"/>
<dbReference type="EMBL" id="JACVVK020000243">
    <property type="protein sequence ID" value="KAK7482512.1"/>
    <property type="molecule type" value="Genomic_DNA"/>
</dbReference>
<name>A0ABD0K4X5_9CAEN</name>
<dbReference type="SMART" id="SM00248">
    <property type="entry name" value="ANK"/>
    <property type="match status" value="10"/>
</dbReference>
<evidence type="ECO:0000313" key="6">
    <source>
        <dbReference type="Proteomes" id="UP001519460"/>
    </source>
</evidence>
<protein>
    <recommendedName>
        <fullName evidence="4">SOCS box domain-containing protein</fullName>
    </recommendedName>
</protein>
<keyword evidence="6" id="KW-1185">Reference proteome</keyword>
<dbReference type="PANTHER" id="PTHR24198:SF165">
    <property type="entry name" value="ANKYRIN REPEAT-CONTAINING PROTEIN-RELATED"/>
    <property type="match status" value="1"/>
</dbReference>
<dbReference type="Pfam" id="PF07525">
    <property type="entry name" value="SOCS_box"/>
    <property type="match status" value="1"/>
</dbReference>
<dbReference type="Gene3D" id="1.25.40.20">
    <property type="entry name" value="Ankyrin repeat-containing domain"/>
    <property type="match status" value="2"/>
</dbReference>
<dbReference type="Pfam" id="PF00023">
    <property type="entry name" value="Ank"/>
    <property type="match status" value="2"/>
</dbReference>
<evidence type="ECO:0000256" key="2">
    <source>
        <dbReference type="ARBA" id="ARBA00023043"/>
    </source>
</evidence>
<dbReference type="InterPro" id="IPR001496">
    <property type="entry name" value="SOCS_box"/>
</dbReference>
<accession>A0ABD0K4X5</accession>
<dbReference type="PROSITE" id="PS50297">
    <property type="entry name" value="ANK_REP_REGION"/>
    <property type="match status" value="2"/>
</dbReference>
<feature type="repeat" description="ANK" evidence="3">
    <location>
        <begin position="308"/>
        <end position="340"/>
    </location>
</feature>
<dbReference type="Proteomes" id="UP001519460">
    <property type="component" value="Unassembled WGS sequence"/>
</dbReference>
<dbReference type="SUPFAM" id="SSF48403">
    <property type="entry name" value="Ankyrin repeat"/>
    <property type="match status" value="2"/>
</dbReference>
<evidence type="ECO:0000256" key="1">
    <source>
        <dbReference type="ARBA" id="ARBA00022737"/>
    </source>
</evidence>
<evidence type="ECO:0000313" key="5">
    <source>
        <dbReference type="EMBL" id="KAK7482512.1"/>
    </source>
</evidence>
<feature type="repeat" description="ANK" evidence="3">
    <location>
        <begin position="527"/>
        <end position="551"/>
    </location>
</feature>
<organism evidence="5 6">
    <name type="scientific">Batillaria attramentaria</name>
    <dbReference type="NCBI Taxonomy" id="370345"/>
    <lineage>
        <taxon>Eukaryota</taxon>
        <taxon>Metazoa</taxon>
        <taxon>Spiralia</taxon>
        <taxon>Lophotrochozoa</taxon>
        <taxon>Mollusca</taxon>
        <taxon>Gastropoda</taxon>
        <taxon>Caenogastropoda</taxon>
        <taxon>Sorbeoconcha</taxon>
        <taxon>Cerithioidea</taxon>
        <taxon>Batillariidae</taxon>
        <taxon>Batillaria</taxon>
    </lineage>
</organism>
<sequence length="841" mass="93450">DSQRERTSSREGAAANQLPRLPLFLATNQGELVLLGDEHRGEVELECLRDEAGWTWIHKLSMAEYADLYVERLGAERLYPLLRRNLKMVDEPCPGREMIEHLLRKPGRNSTERKRRQGLRRLLEDRPLKITIYSNRTKRAVCEYTRYRIIQDNVGYTALMLAARSKHWQIVQALLKAGARANFVDEDRQTVLHHLAMTDGWFMGEDERVKIVQMLVANGVDVDARDHSGHTAMQVAAIHREWRMVHELISAEASVDRGASDGYTLFHYLAVVSMGRRQDHWVVPTMTTALLQHGLDINRRTDEGNGVTGDTPLNIAARLRDWSTVGVFLKHGADPRLVDAKGLSVLHRLAMNNSRLVPEATLERFVLRPAEPQGVFLSFESRDNLELELVRDLIQKGLDIDLPAPDGKTALDIAASDRWNCLMPVFWVLLANGATINPTTLSGAQRSRALDHLARIPLNPLAFVDTKKLHWLVRCILGYCPHKKFSPTGNDILSCLSPEHRDILKARAATQQCCRMQKEVSEAAITAVESDNLEIAQLLIEHGADVNYRSPGRGRALLSALIQTSDSRLFKEGGLEFLKYILDKGADVNATNESDQTAIHQVFHNPQCGFCGVEMARVIAAVDLLVARGADLLAVDRRGFTPLRSAVHIYRLARGMLEPSVIFHLLQLGTSVFQQTRTAATKWSFDDLNRRISQDAGHPRSMSTYTVKSPCPVVAAAGRGQAEIVRILIECGACSNKTMHQLKHAMELRSRLASEAATFSGLCAPADTWTGVQAVVSEAAGTPRGLKSACRLAIWKSLGCGLGKEEMIGTLGLPTSLQEFLMFRDVIPGPGQGRGSYSRDG</sequence>
<dbReference type="InterPro" id="IPR002110">
    <property type="entry name" value="Ankyrin_rpt"/>
</dbReference>
<comment type="caution">
    <text evidence="5">The sequence shown here is derived from an EMBL/GenBank/DDBJ whole genome shotgun (WGS) entry which is preliminary data.</text>
</comment>
<evidence type="ECO:0000259" key="4">
    <source>
        <dbReference type="PROSITE" id="PS50225"/>
    </source>
</evidence>
<dbReference type="SMART" id="SM00969">
    <property type="entry name" value="SOCS_box"/>
    <property type="match status" value="1"/>
</dbReference>
<dbReference type="AlphaFoldDB" id="A0ABD0K4X5"/>
<dbReference type="Pfam" id="PF12796">
    <property type="entry name" value="Ank_2"/>
    <property type="match status" value="1"/>
</dbReference>
<dbReference type="PANTHER" id="PTHR24198">
    <property type="entry name" value="ANKYRIN REPEAT AND PROTEIN KINASE DOMAIN-CONTAINING PROTEIN"/>
    <property type="match status" value="1"/>
</dbReference>
<evidence type="ECO:0000256" key="3">
    <source>
        <dbReference type="PROSITE-ProRule" id="PRU00023"/>
    </source>
</evidence>
<feature type="repeat" description="ANK" evidence="3">
    <location>
        <begin position="154"/>
        <end position="186"/>
    </location>
</feature>
<dbReference type="InterPro" id="IPR036770">
    <property type="entry name" value="Ankyrin_rpt-contain_sf"/>
</dbReference>
<reference evidence="5 6" key="1">
    <citation type="journal article" date="2023" name="Sci. Data">
        <title>Genome assembly of the Korean intertidal mud-creeper Batillaria attramentaria.</title>
        <authorList>
            <person name="Patra A.K."/>
            <person name="Ho P.T."/>
            <person name="Jun S."/>
            <person name="Lee S.J."/>
            <person name="Kim Y."/>
            <person name="Won Y.J."/>
        </authorList>
    </citation>
    <scope>NUCLEOTIDE SEQUENCE [LARGE SCALE GENOMIC DNA]</scope>
    <source>
        <strain evidence="5">Wonlab-2016</strain>
    </source>
</reference>
<dbReference type="Pfam" id="PF13637">
    <property type="entry name" value="Ank_4"/>
    <property type="match status" value="1"/>
</dbReference>
<dbReference type="PROSITE" id="PS50225">
    <property type="entry name" value="SOCS"/>
    <property type="match status" value="1"/>
</dbReference>